<feature type="region of interest" description="Disordered" evidence="6">
    <location>
        <begin position="1"/>
        <end position="245"/>
    </location>
</feature>
<comment type="similarity">
    <text evidence="2 5">Belongs to the ORC2 family.</text>
</comment>
<dbReference type="GO" id="GO:0003688">
    <property type="term" value="F:DNA replication origin binding"/>
    <property type="evidence" value="ECO:0007669"/>
    <property type="project" value="UniProtKB-UniRule"/>
</dbReference>
<evidence type="ECO:0000256" key="1">
    <source>
        <dbReference type="ARBA" id="ARBA00004123"/>
    </source>
</evidence>
<comment type="function">
    <text evidence="5">Component of the origin recognition complex (ORC) that binds origins of replication. DNA-binding is ATP-dependent. ORC is required to assemble the pre-replication complex necessary to initiate DNA replication.</text>
</comment>
<evidence type="ECO:0000256" key="3">
    <source>
        <dbReference type="ARBA" id="ARBA00022705"/>
    </source>
</evidence>
<evidence type="ECO:0000313" key="9">
    <source>
        <dbReference type="EMBL" id="EDO14473.1"/>
    </source>
</evidence>
<dbReference type="InterPro" id="IPR056772">
    <property type="entry name" value="RecA-like_ORC2"/>
</dbReference>
<dbReference type="GO" id="GO:0031509">
    <property type="term" value="P:subtelomeric heterochromatin formation"/>
    <property type="evidence" value="ECO:0007669"/>
    <property type="project" value="EnsemblFungi"/>
</dbReference>
<feature type="compositionally biased region" description="Basic and acidic residues" evidence="6">
    <location>
        <begin position="146"/>
        <end position="161"/>
    </location>
</feature>
<dbReference type="GO" id="GO:0000781">
    <property type="term" value="C:chromosome, telomeric region"/>
    <property type="evidence" value="ECO:0007669"/>
    <property type="project" value="GOC"/>
</dbReference>
<keyword evidence="10" id="KW-1185">Reference proteome</keyword>
<gene>
    <name evidence="9" type="ORF">Kpol_251p3</name>
</gene>
<dbReference type="GO" id="GO:0005664">
    <property type="term" value="C:nuclear origin of replication recognition complex"/>
    <property type="evidence" value="ECO:0007669"/>
    <property type="project" value="UniProtKB-UniRule"/>
</dbReference>
<evidence type="ECO:0000256" key="4">
    <source>
        <dbReference type="ARBA" id="ARBA00023242"/>
    </source>
</evidence>
<dbReference type="AlphaFoldDB" id="A7TTD2"/>
<dbReference type="InterPro" id="IPR056773">
    <property type="entry name" value="WHD_ORC2"/>
</dbReference>
<accession>A7TTD2</accession>
<feature type="compositionally biased region" description="Acidic residues" evidence="6">
    <location>
        <begin position="178"/>
        <end position="191"/>
    </location>
</feature>
<dbReference type="GO" id="GO:0031261">
    <property type="term" value="C:DNA replication preinitiation complex"/>
    <property type="evidence" value="ECO:0007669"/>
    <property type="project" value="EnsemblFungi"/>
</dbReference>
<comment type="subcellular location">
    <subcellularLocation>
        <location evidence="1 5">Nucleus</location>
    </subcellularLocation>
</comment>
<dbReference type="OMA" id="FIEHKMA"/>
<evidence type="ECO:0000256" key="6">
    <source>
        <dbReference type="SAM" id="MobiDB-lite"/>
    </source>
</evidence>
<dbReference type="PANTHER" id="PTHR14052:SF0">
    <property type="entry name" value="ORIGIN RECOGNITION COMPLEX SUBUNIT 2"/>
    <property type="match status" value="1"/>
</dbReference>
<dbReference type="GO" id="GO:0030466">
    <property type="term" value="P:silent mating-type cassette heterochromatin formation"/>
    <property type="evidence" value="ECO:0007669"/>
    <property type="project" value="EnsemblFungi"/>
</dbReference>
<dbReference type="EMBL" id="DS480560">
    <property type="protein sequence ID" value="EDO14473.1"/>
    <property type="molecule type" value="Genomic_DNA"/>
</dbReference>
<dbReference type="Proteomes" id="UP000000267">
    <property type="component" value="Unassembled WGS sequence"/>
</dbReference>
<dbReference type="GO" id="GO:0006270">
    <property type="term" value="P:DNA replication initiation"/>
    <property type="evidence" value="ECO:0007669"/>
    <property type="project" value="EnsemblFungi"/>
</dbReference>
<feature type="compositionally biased region" description="Low complexity" evidence="6">
    <location>
        <begin position="233"/>
        <end position="242"/>
    </location>
</feature>
<protein>
    <recommendedName>
        <fullName evidence="5">Origin recognition complex subunit 2</fullName>
    </recommendedName>
</protein>
<evidence type="ECO:0000256" key="5">
    <source>
        <dbReference type="RuleBase" id="RU368084"/>
    </source>
</evidence>
<reference evidence="9 10" key="1">
    <citation type="journal article" date="2007" name="Proc. Natl. Acad. Sci. U.S.A.">
        <title>Independent sorting-out of thousands of duplicated gene pairs in two yeast species descended from a whole-genome duplication.</title>
        <authorList>
            <person name="Scannell D.R."/>
            <person name="Frank A.C."/>
            <person name="Conant G.C."/>
            <person name="Byrne K.P."/>
            <person name="Woolfit M."/>
            <person name="Wolfe K.H."/>
        </authorList>
    </citation>
    <scope>NUCLEOTIDE SEQUENCE [LARGE SCALE GENOMIC DNA]</scope>
    <source>
        <strain evidence="10">ATCC 22028 / DSM 70294 / BCRC 21397 / CBS 2163 / NBRC 10782 / NRRL Y-8283 / UCD 57-17</strain>
    </source>
</reference>
<dbReference type="STRING" id="436907.A7TTD2"/>
<dbReference type="GeneID" id="5542472"/>
<dbReference type="Pfam" id="PF04084">
    <property type="entry name" value="RecA-like_ORC2"/>
    <property type="match status" value="1"/>
</dbReference>
<feature type="compositionally biased region" description="Basic and acidic residues" evidence="6">
    <location>
        <begin position="1"/>
        <end position="11"/>
    </location>
</feature>
<dbReference type="GO" id="GO:0005656">
    <property type="term" value="C:nuclear pre-replicative complex"/>
    <property type="evidence" value="ECO:0007669"/>
    <property type="project" value="EnsemblFungi"/>
</dbReference>
<feature type="compositionally biased region" description="Polar residues" evidence="6">
    <location>
        <begin position="201"/>
        <end position="215"/>
    </location>
</feature>
<proteinExistence type="inferred from homology"/>
<comment type="subunit">
    <text evidence="5">Component of the origin recognition complex (ORC).</text>
</comment>
<dbReference type="PANTHER" id="PTHR14052">
    <property type="entry name" value="ORIGIN RECOGNITION COMPLEX SUBUNIT 2"/>
    <property type="match status" value="1"/>
</dbReference>
<feature type="domain" description="Origin recognition complex subunit 2 RecA-like" evidence="7">
    <location>
        <begin position="350"/>
        <end position="535"/>
    </location>
</feature>
<dbReference type="PhylomeDB" id="A7TTD2"/>
<dbReference type="GO" id="GO:0003682">
    <property type="term" value="F:chromatin binding"/>
    <property type="evidence" value="ECO:0007669"/>
    <property type="project" value="EnsemblFungi"/>
</dbReference>
<name>A7TTD2_VANPO</name>
<feature type="compositionally biased region" description="Acidic residues" evidence="6">
    <location>
        <begin position="98"/>
        <end position="120"/>
    </location>
</feature>
<feature type="domain" description="Origin recognition complex subunit 2 winged-helix" evidence="8">
    <location>
        <begin position="607"/>
        <end position="668"/>
    </location>
</feature>
<feature type="compositionally biased region" description="Polar residues" evidence="6">
    <location>
        <begin position="127"/>
        <end position="141"/>
    </location>
</feature>
<evidence type="ECO:0000259" key="8">
    <source>
        <dbReference type="Pfam" id="PF24882"/>
    </source>
</evidence>
<keyword evidence="3 5" id="KW-0235">DNA replication</keyword>
<dbReference type="OrthoDB" id="346673at2759"/>
<dbReference type="KEGG" id="vpo:Kpol_251p3"/>
<keyword evidence="4 5" id="KW-0539">Nucleus</keyword>
<dbReference type="FunCoup" id="A7TTD2">
    <property type="interactions" value="1089"/>
</dbReference>
<organism evidence="10">
    <name type="scientific">Vanderwaltozyma polyspora (strain ATCC 22028 / DSM 70294 / BCRC 21397 / CBS 2163 / NBRC 10782 / NRRL Y-8283 / UCD 57-17)</name>
    <name type="common">Kluyveromyces polysporus</name>
    <dbReference type="NCBI Taxonomy" id="436907"/>
    <lineage>
        <taxon>Eukaryota</taxon>
        <taxon>Fungi</taxon>
        <taxon>Dikarya</taxon>
        <taxon>Ascomycota</taxon>
        <taxon>Saccharomycotina</taxon>
        <taxon>Saccharomycetes</taxon>
        <taxon>Saccharomycetales</taxon>
        <taxon>Saccharomycetaceae</taxon>
        <taxon>Vanderwaltozyma</taxon>
    </lineage>
</organism>
<dbReference type="Pfam" id="PF24882">
    <property type="entry name" value="WHD_ORC2"/>
    <property type="match status" value="1"/>
</dbReference>
<evidence type="ECO:0000259" key="7">
    <source>
        <dbReference type="Pfam" id="PF04084"/>
    </source>
</evidence>
<dbReference type="GO" id="GO:0006267">
    <property type="term" value="P:pre-replicative complex assembly involved in nuclear cell cycle DNA replication"/>
    <property type="evidence" value="ECO:0007669"/>
    <property type="project" value="EnsemblFungi"/>
</dbReference>
<evidence type="ECO:0000256" key="2">
    <source>
        <dbReference type="ARBA" id="ARBA00007421"/>
    </source>
</evidence>
<dbReference type="InParanoid" id="A7TTD2"/>
<sequence>MKSSDGVEMHNDILSSPSKELMSAKMKHRYETGESPRKRGRGTRKSQLESITNNNSKGSRRRRTRNREVNEIIDDQEVDVADKAEINNQLSDNKAEDSDSTGDIGEDAGEEEDDDDDESAYESASSTISNTVPRRVSVNTSNRKRKEVDPFADEGKDEVPSRTRKRTKTRTQSTYDESNFDIDIAYDDDNEKNDKHLPSSPFGSSNGDDGTNNISLGVHLENEPMTPTKNKNKTNNNNVTSNHDFTSPLKKVIMDNLKEYKDNNKQISLKLDRNFKPTRAPSESKYRRPNARGFNSFLDTFEGYFDQKKPFKLLSKSKNSMSMAPTITREEFAVISNCFNKNFKKESRFQLLQIQEKLFPQYWFELTQGFSLLFYGVGSKREYLEKFAFEYLSQEIAYATMRNNPSIQLETGIPCIVINGYNPTCNYRDISKEISQALYTEELERNETKYWGNHVLLQIQKMVSFYKNQPSDIKLIVVIHNLDGPALRKEAFQTMLSYLGKIKQVSLIASVDHIYAPILWDNVKAQDFNFVYHDVSNFEPAKIESSFQDVMKLGKSENNNGAEGSKYVLQSLTSNAKKMYKLLVETQLFNLEQSNKTTDGKVAPNKRGTLTTGVEFRTFAHQCASDFIASNEMSLRTMLTEFVEHKMATISKNLTGTEYVWVPYSYSELKKLSEEVLKDV</sequence>
<dbReference type="eggNOG" id="KOG2928">
    <property type="taxonomic scope" value="Eukaryota"/>
</dbReference>
<dbReference type="InterPro" id="IPR007220">
    <property type="entry name" value="ORC2"/>
</dbReference>
<evidence type="ECO:0000313" key="10">
    <source>
        <dbReference type="Proteomes" id="UP000000267"/>
    </source>
</evidence>
<dbReference type="RefSeq" id="XP_001642331.1">
    <property type="nucleotide sequence ID" value="XM_001642281.1"/>
</dbReference>
<dbReference type="HOGENOM" id="CLU_022671_0_0_1"/>